<gene>
    <name evidence="1" type="ORF">BN11_3870005</name>
</gene>
<comment type="caution">
    <text evidence="1">The sequence shown here is derived from an EMBL/GenBank/DDBJ whole genome shotgun (WGS) entry which is preliminary data.</text>
</comment>
<protein>
    <submittedName>
        <fullName evidence="1">Uncharacterized protein</fullName>
    </submittedName>
</protein>
<organism evidence="1 2">
    <name type="scientific">Nostocoides australiense Ben110</name>
    <dbReference type="NCBI Taxonomy" id="1193182"/>
    <lineage>
        <taxon>Bacteria</taxon>
        <taxon>Bacillati</taxon>
        <taxon>Actinomycetota</taxon>
        <taxon>Actinomycetes</taxon>
        <taxon>Micrococcales</taxon>
        <taxon>Intrasporangiaceae</taxon>
        <taxon>Nostocoides</taxon>
    </lineage>
</organism>
<proteinExistence type="predicted"/>
<dbReference type="EMBL" id="CAJA01000320">
    <property type="protein sequence ID" value="CCH74117.1"/>
    <property type="molecule type" value="Genomic_DNA"/>
</dbReference>
<sequence>MLEVLEPGVPVTAELAASAARPGVQLIAQNLSGQVVQVPVPPT</sequence>
<dbReference type="Proteomes" id="UP000035763">
    <property type="component" value="Unassembled WGS sequence"/>
</dbReference>
<evidence type="ECO:0000313" key="2">
    <source>
        <dbReference type="Proteomes" id="UP000035763"/>
    </source>
</evidence>
<accession>W6JYA3</accession>
<dbReference type="AlphaFoldDB" id="W6JYA3"/>
<name>W6JYA3_9MICO</name>
<reference evidence="1 2" key="1">
    <citation type="journal article" date="2013" name="ISME J.">
        <title>A metabolic model for members of the genus Tetrasphaera involved in enhanced biological phosphorus removal.</title>
        <authorList>
            <person name="Kristiansen R."/>
            <person name="Nguyen H.T.T."/>
            <person name="Saunders A.M."/>
            <person name="Nielsen J.L."/>
            <person name="Wimmer R."/>
            <person name="Le V.Q."/>
            <person name="McIlroy S.J."/>
            <person name="Petrovski S."/>
            <person name="Seviour R.J."/>
            <person name="Calteau A."/>
            <person name="Nielsen K.L."/>
            <person name="Nielsen P.H."/>
        </authorList>
    </citation>
    <scope>NUCLEOTIDE SEQUENCE [LARGE SCALE GENOMIC DNA]</scope>
    <source>
        <strain evidence="1 2">Ben110</strain>
    </source>
</reference>
<keyword evidence="2" id="KW-1185">Reference proteome</keyword>
<evidence type="ECO:0000313" key="1">
    <source>
        <dbReference type="EMBL" id="CCH74117.1"/>
    </source>
</evidence>